<keyword evidence="3" id="KW-0328">Glycosyltransferase</keyword>
<feature type="transmembrane region" description="Helical" evidence="8">
    <location>
        <begin position="450"/>
        <end position="469"/>
    </location>
</feature>
<dbReference type="InterPro" id="IPR038731">
    <property type="entry name" value="RgtA/B/C-like"/>
</dbReference>
<evidence type="ECO:0000259" key="9">
    <source>
        <dbReference type="Pfam" id="PF13231"/>
    </source>
</evidence>
<feature type="transmembrane region" description="Helical" evidence="8">
    <location>
        <begin position="47"/>
        <end position="65"/>
    </location>
</feature>
<gene>
    <name evidence="10" type="ORF">GC101_09755</name>
</gene>
<accession>A0ABX1YFM1</accession>
<keyword evidence="11" id="KW-1185">Reference proteome</keyword>
<reference evidence="10 11" key="1">
    <citation type="submission" date="2019-10" db="EMBL/GenBank/DDBJ databases">
        <title>Description of Paenibacillus terricola sp. nov.</title>
        <authorList>
            <person name="Carlier A."/>
            <person name="Qi S."/>
        </authorList>
    </citation>
    <scope>NUCLEOTIDE SEQUENCE [LARGE SCALE GENOMIC DNA]</scope>
    <source>
        <strain evidence="10 11">LMG 31459</strain>
    </source>
</reference>
<keyword evidence="5 8" id="KW-0812">Transmembrane</keyword>
<dbReference type="Pfam" id="PF13231">
    <property type="entry name" value="PMT_2"/>
    <property type="match status" value="1"/>
</dbReference>
<evidence type="ECO:0000256" key="2">
    <source>
        <dbReference type="ARBA" id="ARBA00022475"/>
    </source>
</evidence>
<dbReference type="InterPro" id="IPR050297">
    <property type="entry name" value="LipidA_mod_glycosyltrf_83"/>
</dbReference>
<feature type="transmembrane region" description="Helical" evidence="8">
    <location>
        <begin position="151"/>
        <end position="169"/>
    </location>
</feature>
<feature type="transmembrane region" description="Helical" evidence="8">
    <location>
        <begin position="245"/>
        <end position="263"/>
    </location>
</feature>
<dbReference type="EMBL" id="WHOB01000023">
    <property type="protein sequence ID" value="NOU79164.1"/>
    <property type="molecule type" value="Genomic_DNA"/>
</dbReference>
<evidence type="ECO:0000256" key="4">
    <source>
        <dbReference type="ARBA" id="ARBA00022679"/>
    </source>
</evidence>
<dbReference type="Proteomes" id="UP000596857">
    <property type="component" value="Unassembled WGS sequence"/>
</dbReference>
<evidence type="ECO:0000256" key="7">
    <source>
        <dbReference type="ARBA" id="ARBA00023136"/>
    </source>
</evidence>
<keyword evidence="6 8" id="KW-1133">Transmembrane helix</keyword>
<keyword evidence="2" id="KW-1003">Cell membrane</keyword>
<dbReference type="PANTHER" id="PTHR33908:SF3">
    <property type="entry name" value="UNDECAPRENYL PHOSPHATE-ALPHA-4-AMINO-4-DEOXY-L-ARABINOSE ARABINOSYL TRANSFERASE"/>
    <property type="match status" value="1"/>
</dbReference>
<dbReference type="RefSeq" id="WP_171717083.1">
    <property type="nucleotide sequence ID" value="NZ_WHOB01000023.1"/>
</dbReference>
<keyword evidence="7 8" id="KW-0472">Membrane</keyword>
<comment type="caution">
    <text evidence="10">The sequence shown here is derived from an EMBL/GenBank/DDBJ whole genome shotgun (WGS) entry which is preliminary data.</text>
</comment>
<feature type="transmembrane region" description="Helical" evidence="8">
    <location>
        <begin position="77"/>
        <end position="95"/>
    </location>
</feature>
<organism evidence="10 11">
    <name type="scientific">Paenibacillus phytohabitans</name>
    <dbReference type="NCBI Taxonomy" id="2654978"/>
    <lineage>
        <taxon>Bacteria</taxon>
        <taxon>Bacillati</taxon>
        <taxon>Bacillota</taxon>
        <taxon>Bacilli</taxon>
        <taxon>Bacillales</taxon>
        <taxon>Paenibacillaceae</taxon>
        <taxon>Paenibacillus</taxon>
    </lineage>
</organism>
<evidence type="ECO:0000256" key="8">
    <source>
        <dbReference type="SAM" id="Phobius"/>
    </source>
</evidence>
<name>A0ABX1YFM1_9BACL</name>
<feature type="transmembrane region" description="Helical" evidence="8">
    <location>
        <begin position="190"/>
        <end position="219"/>
    </location>
</feature>
<feature type="domain" description="Glycosyltransferase RgtA/B/C/D-like" evidence="9">
    <location>
        <begin position="139"/>
        <end position="282"/>
    </location>
</feature>
<evidence type="ECO:0000256" key="5">
    <source>
        <dbReference type="ARBA" id="ARBA00022692"/>
    </source>
</evidence>
<proteinExistence type="predicted"/>
<protein>
    <recommendedName>
        <fullName evidence="9">Glycosyltransferase RgtA/B/C/D-like domain-containing protein</fullName>
    </recommendedName>
</protein>
<keyword evidence="4" id="KW-0808">Transferase</keyword>
<evidence type="ECO:0000256" key="3">
    <source>
        <dbReference type="ARBA" id="ARBA00022676"/>
    </source>
</evidence>
<evidence type="ECO:0000313" key="11">
    <source>
        <dbReference type="Proteomes" id="UP000596857"/>
    </source>
</evidence>
<feature type="transmembrane region" description="Helical" evidence="8">
    <location>
        <begin position="427"/>
        <end position="444"/>
    </location>
</feature>
<comment type="subcellular location">
    <subcellularLocation>
        <location evidence="1">Cell membrane</location>
        <topology evidence="1">Multi-pass membrane protein</topology>
    </subcellularLocation>
</comment>
<evidence type="ECO:0000256" key="6">
    <source>
        <dbReference type="ARBA" id="ARBA00022989"/>
    </source>
</evidence>
<dbReference type="PANTHER" id="PTHR33908">
    <property type="entry name" value="MANNOSYLTRANSFERASE YKCB-RELATED"/>
    <property type="match status" value="1"/>
</dbReference>
<sequence length="498" mass="57945">MDSSDLRDLKIGVVLKQILLFIALVFISFIVYFTLRATTPYATSHTGTYYLSFLFVPIVFIISFISKKYYPESKQFILIIIMLSFTIRWMWIFTIDSKQISDYSLLYDSALKLSKGDMSYLSYPYFQSWTYQLGFTMYQAAIMKLFGNYDIVLKLLNVVFSTGICVLIYKIAKIIFNEFTARISSLTYALFIPNIVLSSVLTNDHLSSFLFYFGFYLLIRNNKLNYKTFIISAALISLGNLIRPIGALVIIAVILYVLIYLYLMKKNSFIYLSKLIFIFIISFYSVFYITSYIAIGAGFSNSHLTNHEPMWKFVLGMNYETTGSYSNSDYEEVIKYPLGRERDEFEKKIVINRLNETEKIPGLLIKKIGNMWGESDTSIYWSLSESGKPQLSASLIVSSQVVYLLIYIFSFISIICLMFSRRENNKYIFILLLVLGYLTIHLFIEIQTRYRYFIMPVLIIFFGYSLSFINKYFSQKLKNINLTKTIGLSLNTKKRESN</sequence>
<feature type="transmembrane region" description="Helical" evidence="8">
    <location>
        <begin position="12"/>
        <end position="35"/>
    </location>
</feature>
<feature type="transmembrane region" description="Helical" evidence="8">
    <location>
        <begin position="275"/>
        <end position="295"/>
    </location>
</feature>
<evidence type="ECO:0000313" key="10">
    <source>
        <dbReference type="EMBL" id="NOU79164.1"/>
    </source>
</evidence>
<evidence type="ECO:0000256" key="1">
    <source>
        <dbReference type="ARBA" id="ARBA00004651"/>
    </source>
</evidence>
<feature type="transmembrane region" description="Helical" evidence="8">
    <location>
        <begin position="401"/>
        <end position="420"/>
    </location>
</feature>